<protein>
    <submittedName>
        <fullName evidence="1">Uncharacterized protein</fullName>
    </submittedName>
</protein>
<evidence type="ECO:0000313" key="2">
    <source>
        <dbReference type="Proteomes" id="UP000007800"/>
    </source>
</evidence>
<dbReference type="GeneID" id="9047003"/>
<proteinExistence type="predicted"/>
<accession>C5KV42</accession>
<gene>
    <name evidence="1" type="ORF">Pmar_PMAR009795</name>
</gene>
<dbReference type="AlphaFoldDB" id="C5KV42"/>
<organism evidence="2">
    <name type="scientific">Perkinsus marinus (strain ATCC 50983 / TXsc)</name>
    <dbReference type="NCBI Taxonomy" id="423536"/>
    <lineage>
        <taxon>Eukaryota</taxon>
        <taxon>Sar</taxon>
        <taxon>Alveolata</taxon>
        <taxon>Perkinsozoa</taxon>
        <taxon>Perkinsea</taxon>
        <taxon>Perkinsida</taxon>
        <taxon>Perkinsidae</taxon>
        <taxon>Perkinsus</taxon>
    </lineage>
</organism>
<dbReference type="InParanoid" id="C5KV42"/>
<reference evidence="1 2" key="1">
    <citation type="submission" date="2008-07" db="EMBL/GenBank/DDBJ databases">
        <authorList>
            <person name="El-Sayed N."/>
            <person name="Caler E."/>
            <person name="Inman J."/>
            <person name="Amedeo P."/>
            <person name="Hass B."/>
            <person name="Wortman J."/>
        </authorList>
    </citation>
    <scope>NUCLEOTIDE SEQUENCE [LARGE SCALE GENOMIC DNA]</scope>
    <source>
        <strain evidence="2">ATCC 50983 / TXsc</strain>
    </source>
</reference>
<dbReference type="EMBL" id="GG676416">
    <property type="protein sequence ID" value="EER11588.1"/>
    <property type="molecule type" value="Genomic_DNA"/>
</dbReference>
<sequence>MRDEDFVGWERMLEGTAKGREVKQRKEEHVEEENPFKYGNCLRMIEKMTDQERARYIAFAESKRAEVNR</sequence>
<keyword evidence="2" id="KW-1185">Reference proteome</keyword>
<name>C5KV42_PERM5</name>
<evidence type="ECO:0000313" key="1">
    <source>
        <dbReference type="EMBL" id="EER11588.1"/>
    </source>
</evidence>
<dbReference type="RefSeq" id="XP_002779793.1">
    <property type="nucleotide sequence ID" value="XM_002779747.1"/>
</dbReference>
<dbReference type="Proteomes" id="UP000007800">
    <property type="component" value="Unassembled WGS sequence"/>
</dbReference>